<keyword evidence="4" id="KW-0067">ATP-binding</keyword>
<dbReference type="Gene3D" id="1.10.10.410">
    <property type="match status" value="1"/>
</dbReference>
<keyword evidence="9" id="KW-1185">Reference proteome</keyword>
<evidence type="ECO:0000256" key="4">
    <source>
        <dbReference type="ARBA" id="ARBA00022840"/>
    </source>
</evidence>
<evidence type="ECO:0000256" key="6">
    <source>
        <dbReference type="ARBA" id="ARBA00047913"/>
    </source>
</evidence>
<dbReference type="GO" id="GO:0070681">
    <property type="term" value="P:glutaminyl-tRNAGln biosynthesis via transamidation"/>
    <property type="evidence" value="ECO:0007669"/>
    <property type="project" value="TreeGrafter"/>
</dbReference>
<name>A0AAF0FCM7_9BASI</name>
<dbReference type="SUPFAM" id="SSF55931">
    <property type="entry name" value="Glutamine synthetase/guanido kinase"/>
    <property type="match status" value="1"/>
</dbReference>
<dbReference type="Pfam" id="PF02637">
    <property type="entry name" value="GatB_Yqey"/>
    <property type="match status" value="1"/>
</dbReference>
<evidence type="ECO:0000259" key="7">
    <source>
        <dbReference type="SMART" id="SM00845"/>
    </source>
</evidence>
<reference evidence="8" key="1">
    <citation type="submission" date="2023-02" db="EMBL/GenBank/DDBJ databases">
        <title>Mating type loci evolution in Malassezia.</title>
        <authorList>
            <person name="Coelho M.A."/>
        </authorList>
    </citation>
    <scope>NUCLEOTIDE SEQUENCE</scope>
    <source>
        <strain evidence="8">CBS 14136</strain>
    </source>
</reference>
<dbReference type="SUPFAM" id="SSF89095">
    <property type="entry name" value="GatB/YqeY motif"/>
    <property type="match status" value="1"/>
</dbReference>
<evidence type="ECO:0000313" key="8">
    <source>
        <dbReference type="EMBL" id="WFD44334.1"/>
    </source>
</evidence>
<protein>
    <recommendedName>
        <fullName evidence="7">Asn/Gln amidotransferase domain-containing protein</fullName>
    </recommendedName>
</protein>
<evidence type="ECO:0000313" key="9">
    <source>
        <dbReference type="Proteomes" id="UP001214628"/>
    </source>
</evidence>
<evidence type="ECO:0000256" key="5">
    <source>
        <dbReference type="ARBA" id="ARBA00022917"/>
    </source>
</evidence>
<feature type="domain" description="Asn/Gln amidotransferase" evidence="7">
    <location>
        <begin position="298"/>
        <end position="453"/>
    </location>
</feature>
<dbReference type="PANTHER" id="PTHR11659:SF0">
    <property type="entry name" value="GLUTAMYL-TRNA(GLN) AMIDOTRANSFERASE SUBUNIT B, MITOCHONDRIAL"/>
    <property type="match status" value="1"/>
</dbReference>
<keyword evidence="3" id="KW-0547">Nucleotide-binding</keyword>
<dbReference type="PROSITE" id="PS01234">
    <property type="entry name" value="GATB"/>
    <property type="match status" value="1"/>
</dbReference>
<dbReference type="Proteomes" id="UP001214628">
    <property type="component" value="Chromosome 4"/>
</dbReference>
<dbReference type="InterPro" id="IPR003789">
    <property type="entry name" value="Asn/Gln_tRNA_amidoTrase-B-like"/>
</dbReference>
<evidence type="ECO:0000256" key="1">
    <source>
        <dbReference type="ARBA" id="ARBA00005306"/>
    </source>
</evidence>
<dbReference type="InterPro" id="IPR017958">
    <property type="entry name" value="Gln-tRNA_amidoTrfase_suB_CS"/>
</dbReference>
<sequence length="456" mass="51168">MNCTIADRSIFERKHYFYADQPLGYQITQRRSPYAYSGSVSVCFEDGFLSSEEASLQVPIEQIQLEQDTAKSSYFMKDSENGTKRIQLLDFNRAGVALIEIVSAPAMRTAEQAGAYVRKIRDLLRCVNASDGNMNEGSLRCDANVSIHRMGTPFGTRCEIKNLNSVKFLLQAVTYEMQRQYTLLESGGTIQQESRGFDEARGVTYLMRSKEDAPDYRYMHEPNLTPLQVTREQLDKVRAGLPELPDDRNLRLRLQYSLSTRDLNVLTRVNADDDVAVPLPEGTKQPQPEQHHTRNAVDFFEAVVCEGIEPQSAMNWTIHHLLKELNAAQVPFAESPIPPTVLAELIRNVSNGTITTKTAHYLLRESISGQISLYKGSEVCVKEVITSLELNQLRTPQELRPYCTAVLQQHPKDVQAIHNGKTKALQKLVGAVMRESSGRADAIAATKLLKEMLAST</sequence>
<dbReference type="InterPro" id="IPR018027">
    <property type="entry name" value="Asn/Gln_amidotransferase"/>
</dbReference>
<dbReference type="InterPro" id="IPR004413">
    <property type="entry name" value="GatB"/>
</dbReference>
<dbReference type="InterPro" id="IPR014746">
    <property type="entry name" value="Gln_synth/guanido_kin_cat_dom"/>
</dbReference>
<keyword evidence="5" id="KW-0648">Protein biosynthesis</keyword>
<dbReference type="InterPro" id="IPR017959">
    <property type="entry name" value="Asn/Gln-tRNA_amidoTrfase_suB/E"/>
</dbReference>
<dbReference type="EMBL" id="CP118378">
    <property type="protein sequence ID" value="WFD44334.1"/>
    <property type="molecule type" value="Genomic_DNA"/>
</dbReference>
<dbReference type="InterPro" id="IPR023168">
    <property type="entry name" value="GatB_Yqey_C_2"/>
</dbReference>
<comment type="catalytic activity">
    <reaction evidence="6">
        <text>L-glutamyl-tRNA(Gln) + L-glutamine + ATP + H2O = L-glutaminyl-tRNA(Gln) + L-glutamate + ADP + phosphate + H(+)</text>
        <dbReference type="Rhea" id="RHEA:17521"/>
        <dbReference type="Rhea" id="RHEA-COMP:9681"/>
        <dbReference type="Rhea" id="RHEA-COMP:9684"/>
        <dbReference type="ChEBI" id="CHEBI:15377"/>
        <dbReference type="ChEBI" id="CHEBI:15378"/>
        <dbReference type="ChEBI" id="CHEBI:29985"/>
        <dbReference type="ChEBI" id="CHEBI:30616"/>
        <dbReference type="ChEBI" id="CHEBI:43474"/>
        <dbReference type="ChEBI" id="CHEBI:58359"/>
        <dbReference type="ChEBI" id="CHEBI:78520"/>
        <dbReference type="ChEBI" id="CHEBI:78521"/>
        <dbReference type="ChEBI" id="CHEBI:456216"/>
    </reaction>
</comment>
<dbReference type="PANTHER" id="PTHR11659">
    <property type="entry name" value="GLUTAMYL-TRNA GLN AMIDOTRANSFERASE SUBUNIT B MITOCHONDRIAL AND PROKARYOTIC PET112-RELATED"/>
    <property type="match status" value="1"/>
</dbReference>
<comment type="similarity">
    <text evidence="1">Belongs to the GatB/GatE family. GatB subfamily.</text>
</comment>
<dbReference type="AlphaFoldDB" id="A0AAF0FCM7"/>
<dbReference type="Pfam" id="PF02934">
    <property type="entry name" value="GatB_N"/>
    <property type="match status" value="1"/>
</dbReference>
<accession>A0AAF0FCM7</accession>
<dbReference type="GO" id="GO:0050567">
    <property type="term" value="F:glutaminyl-tRNA synthase (glutamine-hydrolyzing) activity"/>
    <property type="evidence" value="ECO:0007669"/>
    <property type="project" value="TreeGrafter"/>
</dbReference>
<proteinExistence type="inferred from homology"/>
<dbReference type="InterPro" id="IPR006075">
    <property type="entry name" value="Asn/Gln-tRNA_Trfase_suB/E_cat"/>
</dbReference>
<dbReference type="GO" id="GO:0032543">
    <property type="term" value="P:mitochondrial translation"/>
    <property type="evidence" value="ECO:0007669"/>
    <property type="project" value="TreeGrafter"/>
</dbReference>
<dbReference type="SMART" id="SM00845">
    <property type="entry name" value="GatB_Yqey"/>
    <property type="match status" value="1"/>
</dbReference>
<evidence type="ECO:0000256" key="3">
    <source>
        <dbReference type="ARBA" id="ARBA00022741"/>
    </source>
</evidence>
<dbReference type="GO" id="GO:0030956">
    <property type="term" value="C:glutamyl-tRNA(Gln) amidotransferase complex"/>
    <property type="evidence" value="ECO:0007669"/>
    <property type="project" value="TreeGrafter"/>
</dbReference>
<dbReference type="GO" id="GO:0005524">
    <property type="term" value="F:ATP binding"/>
    <property type="evidence" value="ECO:0007669"/>
    <property type="project" value="UniProtKB-KW"/>
</dbReference>
<organism evidence="8 9">
    <name type="scientific">Malassezia psittaci</name>
    <dbReference type="NCBI Taxonomy" id="1821823"/>
    <lineage>
        <taxon>Eukaryota</taxon>
        <taxon>Fungi</taxon>
        <taxon>Dikarya</taxon>
        <taxon>Basidiomycota</taxon>
        <taxon>Ustilaginomycotina</taxon>
        <taxon>Malasseziomycetes</taxon>
        <taxon>Malasseziales</taxon>
        <taxon>Malasseziaceae</taxon>
        <taxon>Malassezia</taxon>
    </lineage>
</organism>
<dbReference type="NCBIfam" id="TIGR00133">
    <property type="entry name" value="gatB"/>
    <property type="match status" value="1"/>
</dbReference>
<evidence type="ECO:0000256" key="2">
    <source>
        <dbReference type="ARBA" id="ARBA00022598"/>
    </source>
</evidence>
<dbReference type="GO" id="GO:0005739">
    <property type="term" value="C:mitochondrion"/>
    <property type="evidence" value="ECO:0007669"/>
    <property type="project" value="TreeGrafter"/>
</dbReference>
<keyword evidence="2" id="KW-0436">Ligase</keyword>
<gene>
    <name evidence="8" type="ORF">MPSI1_003001</name>
</gene>